<dbReference type="AlphaFoldDB" id="A0A4C1W8H1"/>
<proteinExistence type="predicted"/>
<dbReference type="EMBL" id="BGZK01000507">
    <property type="protein sequence ID" value="GBP47676.1"/>
    <property type="molecule type" value="Genomic_DNA"/>
</dbReference>
<accession>A0A4C1W8H1</accession>
<gene>
    <name evidence="1" type="ORF">EVAR_28078_1</name>
</gene>
<evidence type="ECO:0000313" key="2">
    <source>
        <dbReference type="Proteomes" id="UP000299102"/>
    </source>
</evidence>
<protein>
    <submittedName>
        <fullName evidence="1">Uncharacterized protein</fullName>
    </submittedName>
</protein>
<name>A0A4C1W8H1_EUMVA</name>
<reference evidence="1 2" key="1">
    <citation type="journal article" date="2019" name="Commun. Biol.">
        <title>The bagworm genome reveals a unique fibroin gene that provides high tensile strength.</title>
        <authorList>
            <person name="Kono N."/>
            <person name="Nakamura H."/>
            <person name="Ohtoshi R."/>
            <person name="Tomita M."/>
            <person name="Numata K."/>
            <person name="Arakawa K."/>
        </authorList>
    </citation>
    <scope>NUCLEOTIDE SEQUENCE [LARGE SCALE GENOMIC DNA]</scope>
</reference>
<organism evidence="1 2">
    <name type="scientific">Eumeta variegata</name>
    <name type="common">Bagworm moth</name>
    <name type="synonym">Eumeta japonica</name>
    <dbReference type="NCBI Taxonomy" id="151549"/>
    <lineage>
        <taxon>Eukaryota</taxon>
        <taxon>Metazoa</taxon>
        <taxon>Ecdysozoa</taxon>
        <taxon>Arthropoda</taxon>
        <taxon>Hexapoda</taxon>
        <taxon>Insecta</taxon>
        <taxon>Pterygota</taxon>
        <taxon>Neoptera</taxon>
        <taxon>Endopterygota</taxon>
        <taxon>Lepidoptera</taxon>
        <taxon>Glossata</taxon>
        <taxon>Ditrysia</taxon>
        <taxon>Tineoidea</taxon>
        <taxon>Psychidae</taxon>
        <taxon>Oiketicinae</taxon>
        <taxon>Eumeta</taxon>
    </lineage>
</organism>
<dbReference type="Proteomes" id="UP000299102">
    <property type="component" value="Unassembled WGS sequence"/>
</dbReference>
<comment type="caution">
    <text evidence="1">The sequence shown here is derived from an EMBL/GenBank/DDBJ whole genome shotgun (WGS) entry which is preliminary data.</text>
</comment>
<keyword evidence="2" id="KW-1185">Reference proteome</keyword>
<sequence length="124" mass="13464">MSSDPLNVTVDLTNHQQSIELYIISSCRVQVTWPEGVGAGNNGWMLNWVTGPADPLTQNQLWPRYAPASIQGPGLDSVLGPDPGLALDSYSDSHFDSRLQFTFCSIPVSASVLISIPETLMNFV</sequence>
<evidence type="ECO:0000313" key="1">
    <source>
        <dbReference type="EMBL" id="GBP47676.1"/>
    </source>
</evidence>